<gene>
    <name evidence="1" type="ORF">LAZ67_10003046</name>
</gene>
<dbReference type="PANTHER" id="PTHR46060:SF1">
    <property type="entry name" value="MARINER MOS1 TRANSPOSASE-LIKE PROTEIN"/>
    <property type="match status" value="1"/>
</dbReference>
<name>A0ABY6KXP4_9ARAC</name>
<organism evidence="1 2">
    <name type="scientific">Cordylochernes scorpioides</name>
    <dbReference type="NCBI Taxonomy" id="51811"/>
    <lineage>
        <taxon>Eukaryota</taxon>
        <taxon>Metazoa</taxon>
        <taxon>Ecdysozoa</taxon>
        <taxon>Arthropoda</taxon>
        <taxon>Chelicerata</taxon>
        <taxon>Arachnida</taxon>
        <taxon>Pseudoscorpiones</taxon>
        <taxon>Cheliferoidea</taxon>
        <taxon>Chernetidae</taxon>
        <taxon>Cordylochernes</taxon>
    </lineage>
</organism>
<reference evidence="1 2" key="1">
    <citation type="submission" date="2022-01" db="EMBL/GenBank/DDBJ databases">
        <title>A chromosomal length assembly of Cordylochernes scorpioides.</title>
        <authorList>
            <person name="Zeh D."/>
            <person name="Zeh J."/>
        </authorList>
    </citation>
    <scope>NUCLEOTIDE SEQUENCE [LARGE SCALE GENOMIC DNA]</scope>
    <source>
        <strain evidence="1">IN4F17</strain>
        <tissue evidence="1">Whole Body</tissue>
    </source>
</reference>
<protein>
    <recommendedName>
        <fullName evidence="3">Mos1 transposase HTH domain-containing protein</fullName>
    </recommendedName>
</protein>
<keyword evidence="2" id="KW-1185">Reference proteome</keyword>
<evidence type="ECO:0008006" key="3">
    <source>
        <dbReference type="Google" id="ProtNLM"/>
    </source>
</evidence>
<evidence type="ECO:0000313" key="2">
    <source>
        <dbReference type="Proteomes" id="UP001235939"/>
    </source>
</evidence>
<dbReference type="Gene3D" id="3.30.420.10">
    <property type="entry name" value="Ribonuclease H-like superfamily/Ribonuclease H"/>
    <property type="match status" value="1"/>
</dbReference>
<proteinExistence type="predicted"/>
<dbReference type="EMBL" id="CP092872">
    <property type="protein sequence ID" value="UYV73399.1"/>
    <property type="molecule type" value="Genomic_DNA"/>
</dbReference>
<evidence type="ECO:0000313" key="1">
    <source>
        <dbReference type="EMBL" id="UYV73399.1"/>
    </source>
</evidence>
<sequence>MATKTNSCTKYEMQAVIRFLYHEGVEPFGIYSRIKDVYGDKCLSRNRIFEWVRKLKCGIDILDEATRPGASVKKYFTRWVSWLLTKEIKEKRLNACKEILERYEIAGEAFLDRIVTGDESRIHHHILDSKIASAEWHHKGSPTPKKQRITASAGKPTIRSKRRGLLSKVVCIQHDNTRLHVANFTIETINKLNFKVLISSFLLS</sequence>
<dbReference type="Proteomes" id="UP001235939">
    <property type="component" value="Chromosome 10"/>
</dbReference>
<accession>A0ABY6KXP4</accession>
<dbReference type="InterPro" id="IPR036397">
    <property type="entry name" value="RNaseH_sf"/>
</dbReference>
<dbReference type="PANTHER" id="PTHR46060">
    <property type="entry name" value="MARINER MOS1 TRANSPOSASE-LIKE PROTEIN"/>
    <property type="match status" value="1"/>
</dbReference>
<dbReference type="InterPro" id="IPR052709">
    <property type="entry name" value="Transposase-MT_Hybrid"/>
</dbReference>